<sequence length="486" mass="52981">MKRSAVQAWINSVAMADTQPDGSTTQQQQRIPDTPSPLKRARTSRNVGADEVDDEIAELDLDKTPVRPRGTSTRSASSLPTTLASRPILSAAQPSSETSSQWDGSVRSRSNSPAKRFQKVERLLGLAVPVHFTKKQALGAALPPDAQTLLRALSAVQARVRLLPAVLRSHPDFGDDELIHTHMWSDGGQGQGRPSSETWSAEEHAAALRSHEELRRIVDKSVASSNKHRSESSWNNLVHTPLLEHATRAMPFLEVEPIMSAHIMPAFRPLLASGEQMQLPSTSASSATGGSSVSGHSPGGAATPVRRRPAAATISASVHKMVDYALTLQPADALRALIDEFLRGEPWERQSINQTRYEPLRACPAPLFIETKTTSGTQDGASVQLGIWLAAWHERMRTLAALAGSPQERLLTLPVIQVVGGVWSVMYAVDEGTEIRVLYRNSQIGETDSMLGMYELQASLAALGRWVEGTFQPWFTDLLTRAVENR</sequence>
<organism evidence="3 4">
    <name type="scientific">Beauveria asiatica</name>
    <dbReference type="NCBI Taxonomy" id="1069075"/>
    <lineage>
        <taxon>Eukaryota</taxon>
        <taxon>Fungi</taxon>
        <taxon>Dikarya</taxon>
        <taxon>Ascomycota</taxon>
        <taxon>Pezizomycotina</taxon>
        <taxon>Sordariomycetes</taxon>
        <taxon>Hypocreomycetidae</taxon>
        <taxon>Hypocreales</taxon>
        <taxon>Cordycipitaceae</taxon>
        <taxon>Beauveria</taxon>
    </lineage>
</organism>
<keyword evidence="4" id="KW-1185">Reference proteome</keyword>
<dbReference type="InterPro" id="IPR046797">
    <property type="entry name" value="PDDEXK_12"/>
</dbReference>
<gene>
    <name evidence="3" type="ORF">G3M48_007133</name>
</gene>
<dbReference type="AlphaFoldDB" id="A0AAW0S4P2"/>
<feature type="non-terminal residue" evidence="3">
    <location>
        <position position="486"/>
    </location>
</feature>
<dbReference type="EMBL" id="JAAHCF010000050">
    <property type="protein sequence ID" value="KAK8149405.1"/>
    <property type="molecule type" value="Genomic_DNA"/>
</dbReference>
<feature type="region of interest" description="Disordered" evidence="1">
    <location>
        <begin position="13"/>
        <end position="115"/>
    </location>
</feature>
<feature type="compositionally biased region" description="Acidic residues" evidence="1">
    <location>
        <begin position="50"/>
        <end position="59"/>
    </location>
</feature>
<evidence type="ECO:0000259" key="2">
    <source>
        <dbReference type="Pfam" id="PF20516"/>
    </source>
</evidence>
<feature type="compositionally biased region" description="Polar residues" evidence="1">
    <location>
        <begin position="92"/>
        <end position="113"/>
    </location>
</feature>
<accession>A0AAW0S4P2</accession>
<comment type="caution">
    <text evidence="3">The sequence shown here is derived from an EMBL/GenBank/DDBJ whole genome shotgun (WGS) entry which is preliminary data.</text>
</comment>
<dbReference type="Proteomes" id="UP001397290">
    <property type="component" value="Unassembled WGS sequence"/>
</dbReference>
<proteinExistence type="predicted"/>
<evidence type="ECO:0000313" key="3">
    <source>
        <dbReference type="EMBL" id="KAK8149405.1"/>
    </source>
</evidence>
<name>A0AAW0S4P2_9HYPO</name>
<protein>
    <recommendedName>
        <fullName evidence="2">PD-(D/E)XK nuclease-like domain-containing protein</fullName>
    </recommendedName>
</protein>
<evidence type="ECO:0000256" key="1">
    <source>
        <dbReference type="SAM" id="MobiDB-lite"/>
    </source>
</evidence>
<feature type="region of interest" description="Disordered" evidence="1">
    <location>
        <begin position="185"/>
        <end position="212"/>
    </location>
</feature>
<reference evidence="3 4" key="1">
    <citation type="submission" date="2020-02" db="EMBL/GenBank/DDBJ databases">
        <title>Comparative genomics of the hypocrealean fungal genus Beauvera.</title>
        <authorList>
            <person name="Showalter D.N."/>
            <person name="Bushley K.E."/>
            <person name="Rehner S.A."/>
        </authorList>
    </citation>
    <scope>NUCLEOTIDE SEQUENCE [LARGE SCALE GENOMIC DNA]</scope>
    <source>
        <strain evidence="3 4">ARSEF4384</strain>
    </source>
</reference>
<feature type="compositionally biased region" description="Polar residues" evidence="1">
    <location>
        <begin position="20"/>
        <end position="31"/>
    </location>
</feature>
<feature type="domain" description="PD-(D/E)XK nuclease-like" evidence="2">
    <location>
        <begin position="197"/>
        <end position="471"/>
    </location>
</feature>
<feature type="region of interest" description="Disordered" evidence="1">
    <location>
        <begin position="277"/>
        <end position="306"/>
    </location>
</feature>
<evidence type="ECO:0000313" key="4">
    <source>
        <dbReference type="Proteomes" id="UP001397290"/>
    </source>
</evidence>
<dbReference type="Pfam" id="PF20516">
    <property type="entry name" value="PDDEXK_12"/>
    <property type="match status" value="1"/>
</dbReference>
<feature type="compositionally biased region" description="Low complexity" evidence="1">
    <location>
        <begin position="281"/>
        <end position="304"/>
    </location>
</feature>
<feature type="compositionally biased region" description="Polar residues" evidence="1">
    <location>
        <begin position="70"/>
        <end position="84"/>
    </location>
</feature>
<feature type="compositionally biased region" description="Basic and acidic residues" evidence="1">
    <location>
        <begin position="201"/>
        <end position="212"/>
    </location>
</feature>